<evidence type="ECO:0000313" key="4">
    <source>
        <dbReference type="EMBL" id="SMO52193.1"/>
    </source>
</evidence>
<feature type="domain" description="F5/8 type C" evidence="2">
    <location>
        <begin position="126"/>
        <end position="277"/>
    </location>
</feature>
<gene>
    <name evidence="4" type="ORF">SAMN06265379_102209</name>
</gene>
<feature type="signal peptide" evidence="1">
    <location>
        <begin position="1"/>
        <end position="21"/>
    </location>
</feature>
<dbReference type="SUPFAM" id="SSF49265">
    <property type="entry name" value="Fibronectin type III"/>
    <property type="match status" value="1"/>
</dbReference>
<protein>
    <recommendedName>
        <fullName evidence="6">F5/8 type C domain-containing protein</fullName>
    </recommendedName>
</protein>
<dbReference type="PROSITE" id="PS50853">
    <property type="entry name" value="FN3"/>
    <property type="match status" value="1"/>
</dbReference>
<dbReference type="OrthoDB" id="1001598at2"/>
<dbReference type="EMBL" id="FXTB01000002">
    <property type="protein sequence ID" value="SMO52193.1"/>
    <property type="molecule type" value="Genomic_DNA"/>
</dbReference>
<name>A0A521BYE7_SACCC</name>
<dbReference type="InterPro" id="IPR036116">
    <property type="entry name" value="FN3_sf"/>
</dbReference>
<evidence type="ECO:0000259" key="2">
    <source>
        <dbReference type="PROSITE" id="PS50022"/>
    </source>
</evidence>
<keyword evidence="5" id="KW-1185">Reference proteome</keyword>
<dbReference type="Gene3D" id="2.60.40.10">
    <property type="entry name" value="Immunoglobulins"/>
    <property type="match status" value="1"/>
</dbReference>
<dbReference type="AlphaFoldDB" id="A0A521BYE7"/>
<dbReference type="InterPro" id="IPR003961">
    <property type="entry name" value="FN3_dom"/>
</dbReference>
<evidence type="ECO:0008006" key="6">
    <source>
        <dbReference type="Google" id="ProtNLM"/>
    </source>
</evidence>
<dbReference type="SMART" id="SM00060">
    <property type="entry name" value="FN3"/>
    <property type="match status" value="1"/>
</dbReference>
<dbReference type="SUPFAM" id="SSF49785">
    <property type="entry name" value="Galactose-binding domain-like"/>
    <property type="match status" value="1"/>
</dbReference>
<sequence>MNKILISLFLMSLLIAFTNCDNDKKTEVPFPSQISDIKTEPRVGGVLLSWDIPQDSNYFYVQTRYEKNGRTIKTNSSIFTDSVVIGGLLNKFEYVFEVQAFNEDLVGNEVLTTSAVRPIRRGKDITYQPESNVDIELTDDMIDTYTQESSEGPKKNLLDGNINSYWHTAWSSGVAPLPHWIQINFDEPTEIGGMRYTFRQNGDENGRPSQWDLQVSDDGNAWTTVWTSEENLPTSPVASTQTLLFGERENFSSQYFRLRILANPGNRTYTHLSTISIFKKGLSVVDLEEEAERNYQ</sequence>
<accession>A0A521BYE7</accession>
<dbReference type="RefSeq" id="WP_142532516.1">
    <property type="nucleotide sequence ID" value="NZ_FXTB01000002.1"/>
</dbReference>
<feature type="domain" description="Fibronectin type-III" evidence="3">
    <location>
        <begin position="28"/>
        <end position="122"/>
    </location>
</feature>
<dbReference type="InterPro" id="IPR013783">
    <property type="entry name" value="Ig-like_fold"/>
</dbReference>
<dbReference type="InterPro" id="IPR008979">
    <property type="entry name" value="Galactose-bd-like_sf"/>
</dbReference>
<evidence type="ECO:0000256" key="1">
    <source>
        <dbReference type="SAM" id="SignalP"/>
    </source>
</evidence>
<dbReference type="Pfam" id="PF16323">
    <property type="entry name" value="DUF4959"/>
    <property type="match status" value="1"/>
</dbReference>
<organism evidence="4 5">
    <name type="scientific">Saccharicrinis carchari</name>
    <dbReference type="NCBI Taxonomy" id="1168039"/>
    <lineage>
        <taxon>Bacteria</taxon>
        <taxon>Pseudomonadati</taxon>
        <taxon>Bacteroidota</taxon>
        <taxon>Bacteroidia</taxon>
        <taxon>Marinilabiliales</taxon>
        <taxon>Marinilabiliaceae</taxon>
        <taxon>Saccharicrinis</taxon>
    </lineage>
</organism>
<dbReference type="InterPro" id="IPR000421">
    <property type="entry name" value="FA58C"/>
</dbReference>
<dbReference type="PROSITE" id="PS50022">
    <property type="entry name" value="FA58C_3"/>
    <property type="match status" value="1"/>
</dbReference>
<dbReference type="Pfam" id="PF00754">
    <property type="entry name" value="F5_F8_type_C"/>
    <property type="match status" value="1"/>
</dbReference>
<evidence type="ECO:0000313" key="5">
    <source>
        <dbReference type="Proteomes" id="UP000319040"/>
    </source>
</evidence>
<feature type="chain" id="PRO_5021952335" description="F5/8 type C domain-containing protein" evidence="1">
    <location>
        <begin position="22"/>
        <end position="296"/>
    </location>
</feature>
<dbReference type="InterPro" id="IPR032527">
    <property type="entry name" value="DUF4959"/>
</dbReference>
<dbReference type="Gene3D" id="2.60.120.260">
    <property type="entry name" value="Galactose-binding domain-like"/>
    <property type="match status" value="1"/>
</dbReference>
<proteinExistence type="predicted"/>
<dbReference type="CDD" id="cd00063">
    <property type="entry name" value="FN3"/>
    <property type="match status" value="1"/>
</dbReference>
<evidence type="ECO:0000259" key="3">
    <source>
        <dbReference type="PROSITE" id="PS50853"/>
    </source>
</evidence>
<dbReference type="Proteomes" id="UP000319040">
    <property type="component" value="Unassembled WGS sequence"/>
</dbReference>
<reference evidence="4 5" key="1">
    <citation type="submission" date="2017-05" db="EMBL/GenBank/DDBJ databases">
        <authorList>
            <person name="Varghese N."/>
            <person name="Submissions S."/>
        </authorList>
    </citation>
    <scope>NUCLEOTIDE SEQUENCE [LARGE SCALE GENOMIC DNA]</scope>
    <source>
        <strain evidence="4 5">DSM 27040</strain>
    </source>
</reference>
<keyword evidence="1" id="KW-0732">Signal</keyword>